<dbReference type="GO" id="GO:0016020">
    <property type="term" value="C:membrane"/>
    <property type="evidence" value="ECO:0007669"/>
    <property type="project" value="UniProtKB-SubCell"/>
</dbReference>
<evidence type="ECO:0000256" key="13">
    <source>
        <dbReference type="ARBA" id="ARBA00024209"/>
    </source>
</evidence>
<evidence type="ECO:0000256" key="11">
    <source>
        <dbReference type="ARBA" id="ARBA00022989"/>
    </source>
</evidence>
<name>A0AAV3NZU3_LITER</name>
<sequence length="210" mass="23279">MSIAPTGPPTPSTSHWNSVVFALVGSICIIILLCSFFKILQHYCSIFCARAFYGGNRGPTQLLNDQTDNSVVLSRQSLGLDSYIIHSLPITQFKGNAKDDLPSNIECAVCLGEFEEGEWLKSLPNCSHVFHVACIDTWFQAHSSCPLCRTHVYNSSMQQDRSLSIQALIETLRRGGIHQELSEQQRQQSLSSQLSQSSPIHSNNPVNNLD</sequence>
<keyword evidence="12 16" id="KW-0472">Membrane</keyword>
<evidence type="ECO:0000256" key="9">
    <source>
        <dbReference type="ARBA" id="ARBA00022786"/>
    </source>
</evidence>
<evidence type="ECO:0000259" key="17">
    <source>
        <dbReference type="PROSITE" id="PS50089"/>
    </source>
</evidence>
<proteinExistence type="inferred from homology"/>
<evidence type="ECO:0000256" key="16">
    <source>
        <dbReference type="SAM" id="Phobius"/>
    </source>
</evidence>
<feature type="compositionally biased region" description="Low complexity" evidence="15">
    <location>
        <begin position="182"/>
        <end position="198"/>
    </location>
</feature>
<evidence type="ECO:0000256" key="8">
    <source>
        <dbReference type="ARBA" id="ARBA00022771"/>
    </source>
</evidence>
<dbReference type="InterPro" id="IPR013083">
    <property type="entry name" value="Znf_RING/FYVE/PHD"/>
</dbReference>
<organism evidence="18 19">
    <name type="scientific">Lithospermum erythrorhizon</name>
    <name type="common">Purple gromwell</name>
    <name type="synonym">Lithospermum officinale var. erythrorhizon</name>
    <dbReference type="NCBI Taxonomy" id="34254"/>
    <lineage>
        <taxon>Eukaryota</taxon>
        <taxon>Viridiplantae</taxon>
        <taxon>Streptophyta</taxon>
        <taxon>Embryophyta</taxon>
        <taxon>Tracheophyta</taxon>
        <taxon>Spermatophyta</taxon>
        <taxon>Magnoliopsida</taxon>
        <taxon>eudicotyledons</taxon>
        <taxon>Gunneridae</taxon>
        <taxon>Pentapetalae</taxon>
        <taxon>asterids</taxon>
        <taxon>lamiids</taxon>
        <taxon>Boraginales</taxon>
        <taxon>Boraginaceae</taxon>
        <taxon>Boraginoideae</taxon>
        <taxon>Lithospermeae</taxon>
        <taxon>Lithospermum</taxon>
    </lineage>
</organism>
<evidence type="ECO:0000256" key="10">
    <source>
        <dbReference type="ARBA" id="ARBA00022833"/>
    </source>
</evidence>
<evidence type="ECO:0000256" key="3">
    <source>
        <dbReference type="ARBA" id="ARBA00004906"/>
    </source>
</evidence>
<comment type="catalytic activity">
    <reaction evidence="1">
        <text>S-ubiquitinyl-[E2 ubiquitin-conjugating enzyme]-L-cysteine + [acceptor protein]-L-lysine = [E2 ubiquitin-conjugating enzyme]-L-cysteine + N(6)-ubiquitinyl-[acceptor protein]-L-lysine.</text>
        <dbReference type="EC" id="2.3.2.27"/>
    </reaction>
</comment>
<comment type="subcellular location">
    <subcellularLocation>
        <location evidence="2">Membrane</location>
        <topology evidence="2">Single-pass membrane protein</topology>
    </subcellularLocation>
</comment>
<reference evidence="18 19" key="1">
    <citation type="submission" date="2024-01" db="EMBL/GenBank/DDBJ databases">
        <title>The complete chloroplast genome sequence of Lithospermum erythrorhizon: insights into the phylogenetic relationship among Boraginaceae species and the maternal lineages of purple gromwells.</title>
        <authorList>
            <person name="Okada T."/>
            <person name="Watanabe K."/>
        </authorList>
    </citation>
    <scope>NUCLEOTIDE SEQUENCE [LARGE SCALE GENOMIC DNA]</scope>
</reference>
<comment type="similarity">
    <text evidence="13">Belongs to the RING-type zinc finger family. ATL subfamily.</text>
</comment>
<dbReference type="InterPro" id="IPR001841">
    <property type="entry name" value="Znf_RING"/>
</dbReference>
<evidence type="ECO:0000256" key="12">
    <source>
        <dbReference type="ARBA" id="ARBA00023136"/>
    </source>
</evidence>
<dbReference type="GO" id="GO:0061630">
    <property type="term" value="F:ubiquitin protein ligase activity"/>
    <property type="evidence" value="ECO:0007669"/>
    <property type="project" value="UniProtKB-EC"/>
</dbReference>
<keyword evidence="9" id="KW-0833">Ubl conjugation pathway</keyword>
<evidence type="ECO:0000256" key="7">
    <source>
        <dbReference type="ARBA" id="ARBA00022723"/>
    </source>
</evidence>
<dbReference type="AlphaFoldDB" id="A0AAV3NZU3"/>
<evidence type="ECO:0000256" key="6">
    <source>
        <dbReference type="ARBA" id="ARBA00022692"/>
    </source>
</evidence>
<dbReference type="PANTHER" id="PTHR46913">
    <property type="entry name" value="RING-H2 FINGER PROTEIN ATL16"/>
    <property type="match status" value="1"/>
</dbReference>
<dbReference type="FunFam" id="3.30.40.10:FF:000187">
    <property type="entry name" value="E3 ubiquitin-protein ligase ATL6"/>
    <property type="match status" value="1"/>
</dbReference>
<keyword evidence="10" id="KW-0862">Zinc</keyword>
<keyword evidence="19" id="KW-1185">Reference proteome</keyword>
<comment type="caution">
    <text evidence="18">The sequence shown here is derived from an EMBL/GenBank/DDBJ whole genome shotgun (WGS) entry which is preliminary data.</text>
</comment>
<dbReference type="Proteomes" id="UP001454036">
    <property type="component" value="Unassembled WGS sequence"/>
</dbReference>
<comment type="pathway">
    <text evidence="3">Protein modification; protein ubiquitination.</text>
</comment>
<keyword evidence="6 16" id="KW-0812">Transmembrane</keyword>
<evidence type="ECO:0000313" key="19">
    <source>
        <dbReference type="Proteomes" id="UP001454036"/>
    </source>
</evidence>
<dbReference type="SUPFAM" id="SSF57850">
    <property type="entry name" value="RING/U-box"/>
    <property type="match status" value="1"/>
</dbReference>
<dbReference type="EMBL" id="BAABME010000640">
    <property type="protein sequence ID" value="GAA0144392.1"/>
    <property type="molecule type" value="Genomic_DNA"/>
</dbReference>
<gene>
    <name evidence="18" type="ORF">LIER_04852</name>
</gene>
<evidence type="ECO:0000256" key="14">
    <source>
        <dbReference type="PROSITE-ProRule" id="PRU00175"/>
    </source>
</evidence>
<evidence type="ECO:0000256" key="2">
    <source>
        <dbReference type="ARBA" id="ARBA00004167"/>
    </source>
</evidence>
<evidence type="ECO:0000256" key="5">
    <source>
        <dbReference type="ARBA" id="ARBA00022679"/>
    </source>
</evidence>
<feature type="transmembrane region" description="Helical" evidence="16">
    <location>
        <begin position="20"/>
        <end position="40"/>
    </location>
</feature>
<keyword evidence="11 16" id="KW-1133">Transmembrane helix</keyword>
<evidence type="ECO:0000256" key="4">
    <source>
        <dbReference type="ARBA" id="ARBA00012483"/>
    </source>
</evidence>
<protein>
    <recommendedName>
        <fullName evidence="4">RING-type E3 ubiquitin transferase</fullName>
        <ecNumber evidence="4">2.3.2.27</ecNumber>
    </recommendedName>
</protein>
<dbReference type="GO" id="GO:0008270">
    <property type="term" value="F:zinc ion binding"/>
    <property type="evidence" value="ECO:0007669"/>
    <property type="project" value="UniProtKB-KW"/>
</dbReference>
<dbReference type="Pfam" id="PF13639">
    <property type="entry name" value="zf-RING_2"/>
    <property type="match status" value="1"/>
</dbReference>
<feature type="region of interest" description="Disordered" evidence="15">
    <location>
        <begin position="181"/>
        <end position="210"/>
    </location>
</feature>
<keyword evidence="5" id="KW-0808">Transferase</keyword>
<dbReference type="CDD" id="cd16461">
    <property type="entry name" value="RING-H2_EL5-like"/>
    <property type="match status" value="1"/>
</dbReference>
<evidence type="ECO:0000256" key="1">
    <source>
        <dbReference type="ARBA" id="ARBA00000900"/>
    </source>
</evidence>
<dbReference type="Gene3D" id="3.30.40.10">
    <property type="entry name" value="Zinc/RING finger domain, C3HC4 (zinc finger)"/>
    <property type="match status" value="1"/>
</dbReference>
<dbReference type="EC" id="2.3.2.27" evidence="4"/>
<feature type="domain" description="RING-type" evidence="17">
    <location>
        <begin position="107"/>
        <end position="149"/>
    </location>
</feature>
<dbReference type="GO" id="GO:0016567">
    <property type="term" value="P:protein ubiquitination"/>
    <property type="evidence" value="ECO:0007669"/>
    <property type="project" value="InterPro"/>
</dbReference>
<evidence type="ECO:0000313" key="18">
    <source>
        <dbReference type="EMBL" id="GAA0144392.1"/>
    </source>
</evidence>
<keyword evidence="8 14" id="KW-0863">Zinc-finger</keyword>
<dbReference type="PANTHER" id="PTHR46913:SF1">
    <property type="entry name" value="RING-H2 FINGER PROTEIN ATL16"/>
    <property type="match status" value="1"/>
</dbReference>
<feature type="compositionally biased region" description="Polar residues" evidence="15">
    <location>
        <begin position="199"/>
        <end position="210"/>
    </location>
</feature>
<dbReference type="InterPro" id="IPR044600">
    <property type="entry name" value="ATL1/ATL16-like"/>
</dbReference>
<accession>A0AAV3NZU3</accession>
<evidence type="ECO:0000256" key="15">
    <source>
        <dbReference type="SAM" id="MobiDB-lite"/>
    </source>
</evidence>
<dbReference type="SMART" id="SM00184">
    <property type="entry name" value="RING"/>
    <property type="match status" value="1"/>
</dbReference>
<dbReference type="PROSITE" id="PS50089">
    <property type="entry name" value="ZF_RING_2"/>
    <property type="match status" value="1"/>
</dbReference>
<keyword evidence="7" id="KW-0479">Metal-binding</keyword>